<accession>A0A5B8XKP6</accession>
<sequence>MKFALLCNPENRRADYFIRAHESLLGCAPHVISWEDYLAGMESPPDLPLRIESPGENPVVREALIRLGAELRGAIDLQISRAHGVIEHEALFFDGFKSSLERLESLVECFVNTPASIIAMTDKMRAHAVLEAAGLPHVPLLSTVSTWEELSALLHEHGRVFVKPQYGSSASGVIALRARSRRFEATTSIELTEKHLFNSLKVRTYTDEREIGEIINRLGDPHDGVGKLLVEFWIPKDVFAGRGWDLRVLAITERPPAHVVVRTSTNPMTNLHLGNQRGDLAFVQGRLGPQRWAQTMDFARQAVKAFEASYTGLDIAWDAGLRRPLIIEANAFGDLLPGILNDQGQDTYHATLESFTKVGAQAHHGVTR</sequence>
<dbReference type="PANTHER" id="PTHR21621">
    <property type="entry name" value="RIBOSOMAL PROTEIN S6 MODIFICATION PROTEIN"/>
    <property type="match status" value="1"/>
</dbReference>
<dbReference type="InterPro" id="IPR026838">
    <property type="entry name" value="YheC/D"/>
</dbReference>
<name>A0A5B8XKP6_9DELT</name>
<evidence type="ECO:0000313" key="1">
    <source>
        <dbReference type="EMBL" id="QED26382.1"/>
    </source>
</evidence>
<evidence type="ECO:0008006" key="3">
    <source>
        <dbReference type="Google" id="ProtNLM"/>
    </source>
</evidence>
<dbReference type="GO" id="GO:0018169">
    <property type="term" value="F:ribosomal S6-glutamic acid ligase activity"/>
    <property type="evidence" value="ECO:0007669"/>
    <property type="project" value="TreeGrafter"/>
</dbReference>
<dbReference type="AlphaFoldDB" id="A0A5B8XKP6"/>
<dbReference type="GO" id="GO:0009432">
    <property type="term" value="P:SOS response"/>
    <property type="evidence" value="ECO:0007669"/>
    <property type="project" value="TreeGrafter"/>
</dbReference>
<gene>
    <name evidence="1" type="ORF">FRD01_03780</name>
</gene>
<dbReference type="EMBL" id="CP042467">
    <property type="protein sequence ID" value="QED26382.1"/>
    <property type="molecule type" value="Genomic_DNA"/>
</dbReference>
<dbReference type="KEGG" id="bbae:FRD01_03780"/>
<organism evidence="1 2">
    <name type="scientific">Microvenator marinus</name>
    <dbReference type="NCBI Taxonomy" id="2600177"/>
    <lineage>
        <taxon>Bacteria</taxon>
        <taxon>Deltaproteobacteria</taxon>
        <taxon>Bradymonadales</taxon>
        <taxon>Microvenatoraceae</taxon>
        <taxon>Microvenator</taxon>
    </lineage>
</organism>
<dbReference type="PANTHER" id="PTHR21621:SF0">
    <property type="entry name" value="BETA-CITRYLGLUTAMATE SYNTHASE B-RELATED"/>
    <property type="match status" value="1"/>
</dbReference>
<dbReference type="GO" id="GO:0005737">
    <property type="term" value="C:cytoplasm"/>
    <property type="evidence" value="ECO:0007669"/>
    <property type="project" value="TreeGrafter"/>
</dbReference>
<dbReference type="RefSeq" id="WP_146957779.1">
    <property type="nucleotide sequence ID" value="NZ_CP042467.1"/>
</dbReference>
<evidence type="ECO:0000313" key="2">
    <source>
        <dbReference type="Proteomes" id="UP000321595"/>
    </source>
</evidence>
<dbReference type="InterPro" id="IPR047778">
    <property type="entry name" value="STM4014-like"/>
</dbReference>
<dbReference type="SUPFAM" id="SSF56059">
    <property type="entry name" value="Glutathione synthetase ATP-binding domain-like"/>
    <property type="match status" value="1"/>
</dbReference>
<dbReference type="Proteomes" id="UP000321595">
    <property type="component" value="Chromosome"/>
</dbReference>
<keyword evidence="2" id="KW-1185">Reference proteome</keyword>
<protein>
    <recommendedName>
        <fullName evidence="3">ATP-grasp domain-containing protein</fullName>
    </recommendedName>
</protein>
<dbReference type="OrthoDB" id="9789963at2"/>
<dbReference type="Pfam" id="PF14398">
    <property type="entry name" value="ATPgrasp_YheCD"/>
    <property type="match status" value="1"/>
</dbReference>
<proteinExistence type="predicted"/>
<dbReference type="Gene3D" id="3.30.470.20">
    <property type="entry name" value="ATP-grasp fold, B domain"/>
    <property type="match status" value="1"/>
</dbReference>
<reference evidence="1 2" key="1">
    <citation type="submission" date="2019-08" db="EMBL/GenBank/DDBJ databases">
        <authorList>
            <person name="Liang Q."/>
        </authorList>
    </citation>
    <scope>NUCLEOTIDE SEQUENCE [LARGE SCALE GENOMIC DNA]</scope>
    <source>
        <strain evidence="1 2">V1718</strain>
    </source>
</reference>
<dbReference type="NCBIfam" id="NF038074">
    <property type="entry name" value="fam_STM4014"/>
    <property type="match status" value="1"/>
</dbReference>